<sequence>MNNCSHIAEPQSGQYLFHKTAVGAVWSKPLVRVDTHITEIPYRTMKCHFLQDKIEYLGHIITADGIVPGVKAEFNKELLSFSGLYYLSYLVLNNTHGMRMDWGLSGPRRRLKTNRPSSLQYVFRCGHNISSLLLNLNDMIRDNVYKRFLISVSAFLHLLLAVKGLALSSIAESDIKLISNIGQPFTDQGPQRDKD</sequence>
<keyword evidence="3" id="KW-1185">Reference proteome</keyword>
<evidence type="ECO:0000256" key="1">
    <source>
        <dbReference type="SAM" id="Phobius"/>
    </source>
</evidence>
<feature type="transmembrane region" description="Helical" evidence="1">
    <location>
        <begin position="148"/>
        <end position="171"/>
    </location>
</feature>
<keyword evidence="1" id="KW-0472">Membrane</keyword>
<dbReference type="Proteomes" id="UP000092445">
    <property type="component" value="Unassembled WGS sequence"/>
</dbReference>
<dbReference type="VEuPathDB" id="VectorBase:GPAI041858"/>
<evidence type="ECO:0000313" key="2">
    <source>
        <dbReference type="EnsemblMetazoa" id="GPAI041858-PA"/>
    </source>
</evidence>
<name>A0A1B0AD79_GLOPL</name>
<accession>A0A1B0AD79</accession>
<dbReference type="EnsemblMetazoa" id="GPAI041858-RA">
    <property type="protein sequence ID" value="GPAI041858-PA"/>
    <property type="gene ID" value="GPAI041858"/>
</dbReference>
<reference evidence="2" key="2">
    <citation type="submission" date="2020-05" db="UniProtKB">
        <authorList>
            <consortium name="EnsemblMetazoa"/>
        </authorList>
    </citation>
    <scope>IDENTIFICATION</scope>
    <source>
        <strain evidence="2">IAEA</strain>
    </source>
</reference>
<proteinExistence type="predicted"/>
<dbReference type="AlphaFoldDB" id="A0A1B0AD79"/>
<evidence type="ECO:0000313" key="3">
    <source>
        <dbReference type="Proteomes" id="UP000092445"/>
    </source>
</evidence>
<protein>
    <submittedName>
        <fullName evidence="2">Uncharacterized protein</fullName>
    </submittedName>
</protein>
<keyword evidence="1" id="KW-0812">Transmembrane</keyword>
<organism evidence="2 3">
    <name type="scientific">Glossina pallidipes</name>
    <name type="common">Tsetse fly</name>
    <dbReference type="NCBI Taxonomy" id="7398"/>
    <lineage>
        <taxon>Eukaryota</taxon>
        <taxon>Metazoa</taxon>
        <taxon>Ecdysozoa</taxon>
        <taxon>Arthropoda</taxon>
        <taxon>Hexapoda</taxon>
        <taxon>Insecta</taxon>
        <taxon>Pterygota</taxon>
        <taxon>Neoptera</taxon>
        <taxon>Endopterygota</taxon>
        <taxon>Diptera</taxon>
        <taxon>Brachycera</taxon>
        <taxon>Muscomorpha</taxon>
        <taxon>Hippoboscoidea</taxon>
        <taxon>Glossinidae</taxon>
        <taxon>Glossina</taxon>
    </lineage>
</organism>
<keyword evidence="1" id="KW-1133">Transmembrane helix</keyword>
<reference evidence="3" key="1">
    <citation type="submission" date="2014-03" db="EMBL/GenBank/DDBJ databases">
        <authorList>
            <person name="Aksoy S."/>
            <person name="Warren W."/>
            <person name="Wilson R.K."/>
        </authorList>
    </citation>
    <scope>NUCLEOTIDE SEQUENCE [LARGE SCALE GENOMIC DNA]</scope>
    <source>
        <strain evidence="3">IAEA</strain>
    </source>
</reference>